<dbReference type="EMBL" id="FNVQ01000001">
    <property type="protein sequence ID" value="SEG17831.1"/>
    <property type="molecule type" value="Genomic_DNA"/>
</dbReference>
<gene>
    <name evidence="1" type="ORF">SAMN05444390_1011581</name>
</gene>
<keyword evidence="2" id="KW-1185">Reference proteome</keyword>
<dbReference type="InterPro" id="IPR051141">
    <property type="entry name" value="UPF0339_domain"/>
</dbReference>
<dbReference type="Gene3D" id="2.30.29.80">
    <property type="match status" value="1"/>
</dbReference>
<dbReference type="RefSeq" id="WP_104002473.1">
    <property type="nucleotide sequence ID" value="NZ_FNVQ01000001.1"/>
</dbReference>
<dbReference type="PANTHER" id="PTHR40606:SF1">
    <property type="entry name" value="UPF0339 PROTEIN YEGP"/>
    <property type="match status" value="1"/>
</dbReference>
<accession>A0A1H5Y1H9</accession>
<reference evidence="1 2" key="1">
    <citation type="submission" date="2016-10" db="EMBL/GenBank/DDBJ databases">
        <authorList>
            <person name="de Groot N.N."/>
        </authorList>
    </citation>
    <scope>NUCLEOTIDE SEQUENCE [LARGE SCALE GENOMIC DNA]</scope>
    <source>
        <strain evidence="1 2">DSM 22012</strain>
    </source>
</reference>
<dbReference type="SUPFAM" id="SSF160113">
    <property type="entry name" value="YegP-like"/>
    <property type="match status" value="2"/>
</dbReference>
<dbReference type="InterPro" id="IPR036913">
    <property type="entry name" value="YegP-like_sf"/>
</dbReference>
<dbReference type="AlphaFoldDB" id="A0A1H5Y1H9"/>
<evidence type="ECO:0000313" key="2">
    <source>
        <dbReference type="Proteomes" id="UP000236745"/>
    </source>
</evidence>
<protein>
    <submittedName>
        <fullName evidence="1">Uncharacterized protein</fullName>
    </submittedName>
</protein>
<evidence type="ECO:0000313" key="1">
    <source>
        <dbReference type="EMBL" id="SEG17831.1"/>
    </source>
</evidence>
<organism evidence="1 2">
    <name type="scientific">Marinobacterium lutimaris</name>
    <dbReference type="NCBI Taxonomy" id="568106"/>
    <lineage>
        <taxon>Bacteria</taxon>
        <taxon>Pseudomonadati</taxon>
        <taxon>Pseudomonadota</taxon>
        <taxon>Gammaproteobacteria</taxon>
        <taxon>Oceanospirillales</taxon>
        <taxon>Oceanospirillaceae</taxon>
        <taxon>Marinobacterium</taxon>
    </lineage>
</organism>
<dbReference type="OrthoDB" id="9802792at2"/>
<dbReference type="Proteomes" id="UP000236745">
    <property type="component" value="Unassembled WGS sequence"/>
</dbReference>
<sequence>MAATFELKTTPEQQFHFTLVDTDGIDLLIGGEYPSRQEAEQAISEVRTGSLMGHLIAAGKVPAGDSFFVIKNGGGEIIAKSQLFSSQMEFDSSLHQVKDNACVAEITDLTTGS</sequence>
<dbReference type="PANTHER" id="PTHR40606">
    <property type="match status" value="1"/>
</dbReference>
<proteinExistence type="predicted"/>
<name>A0A1H5Y1H9_9GAMM</name>